<dbReference type="SUPFAM" id="SSF56399">
    <property type="entry name" value="ADP-ribosylation"/>
    <property type="match status" value="1"/>
</dbReference>
<gene>
    <name evidence="2" type="ORF">P3W50_19505</name>
</gene>
<dbReference type="Proteomes" id="UP001217741">
    <property type="component" value="Unassembled WGS sequence"/>
</dbReference>
<dbReference type="AlphaFoldDB" id="A0AAW6PSQ1"/>
<dbReference type="InterPro" id="IPR022385">
    <property type="entry name" value="Rhs_assc_core"/>
</dbReference>
<proteinExistence type="predicted"/>
<sequence length="301" mass="33756">MDSGWESNNCSEQAAGSRAQPQRLIPGTARGHPGYLPYGYLSISQTLLGFNGDRRDPVTDCYLLGNGRRAFNPTLMRFISSDRMSPFAAGGLNSYAYCLGDPVNRQDPQGNVSIKKLVLSLSRRGNHRAAKGPGKVNSYGGSYISETRVHTKIEENFSPTINKITINQDAKIPAGYELIGYHGSRRPNAEKTLLSGLNSRHGTVMWYGHGFYTSPYVNVASIYAGRDGRIYGVYAKNFSEWVHGKHFKLPNREEMVILESAYKNVIVRREVKFPLVLSDTFEKFMNSPPDENWRLWSSSRM</sequence>
<feature type="compositionally biased region" description="Polar residues" evidence="1">
    <location>
        <begin position="1"/>
        <end position="14"/>
    </location>
</feature>
<protein>
    <submittedName>
        <fullName evidence="2">RHS repeat-associated core domain-containing protein</fullName>
    </submittedName>
</protein>
<evidence type="ECO:0000313" key="2">
    <source>
        <dbReference type="EMBL" id="MDF3872640.1"/>
    </source>
</evidence>
<accession>A0AAW6PSQ1</accession>
<organism evidence="2 3">
    <name type="scientific">Pseudomonas putida</name>
    <name type="common">Arthrobacter siderocapsulatus</name>
    <dbReference type="NCBI Taxonomy" id="303"/>
    <lineage>
        <taxon>Bacteria</taxon>
        <taxon>Pseudomonadati</taxon>
        <taxon>Pseudomonadota</taxon>
        <taxon>Gammaproteobacteria</taxon>
        <taxon>Pseudomonadales</taxon>
        <taxon>Pseudomonadaceae</taxon>
        <taxon>Pseudomonas</taxon>
    </lineage>
</organism>
<feature type="region of interest" description="Disordered" evidence="1">
    <location>
        <begin position="1"/>
        <end position="28"/>
    </location>
</feature>
<dbReference type="NCBIfam" id="TIGR03696">
    <property type="entry name" value="Rhs_assc_core"/>
    <property type="match status" value="1"/>
</dbReference>
<evidence type="ECO:0000313" key="3">
    <source>
        <dbReference type="Proteomes" id="UP001217741"/>
    </source>
</evidence>
<dbReference type="Gene3D" id="2.180.10.10">
    <property type="entry name" value="RHS repeat-associated core"/>
    <property type="match status" value="1"/>
</dbReference>
<evidence type="ECO:0000256" key="1">
    <source>
        <dbReference type="SAM" id="MobiDB-lite"/>
    </source>
</evidence>
<comment type="caution">
    <text evidence="2">The sequence shown here is derived from an EMBL/GenBank/DDBJ whole genome shotgun (WGS) entry which is preliminary data.</text>
</comment>
<dbReference type="Gene3D" id="3.90.175.10">
    <property type="entry name" value="Diphtheria Toxin, domain 1"/>
    <property type="match status" value="1"/>
</dbReference>
<reference evidence="2" key="1">
    <citation type="submission" date="2023-03" db="EMBL/GenBank/DDBJ databases">
        <title>Draft assemblies of triclosan tolerant bacteria isolated from returned activated sludge.</title>
        <authorList>
            <person name="Van Hamelsveld S."/>
        </authorList>
    </citation>
    <scope>NUCLEOTIDE SEQUENCE</scope>
    <source>
        <strain evidence="2">GW210012_S60</strain>
    </source>
</reference>
<name>A0AAW6PSQ1_PSEPU</name>
<dbReference type="EMBL" id="JARJLO010000298">
    <property type="protein sequence ID" value="MDF3872640.1"/>
    <property type="molecule type" value="Genomic_DNA"/>
</dbReference>
<dbReference type="RefSeq" id="WP_232862055.1">
    <property type="nucleotide sequence ID" value="NZ_BQII01000077.1"/>
</dbReference>